<dbReference type="Proteomes" id="UP000277204">
    <property type="component" value="Unassembled WGS sequence"/>
</dbReference>
<gene>
    <name evidence="6" type="ORF">SMRZ_LOCUS22418</name>
</gene>
<comment type="subcellular location">
    <subcellularLocation>
        <location evidence="1">Secreted</location>
    </subcellularLocation>
</comment>
<accession>A0A183N293</accession>
<dbReference type="Pfam" id="PF11703">
    <property type="entry name" value="UPF0506"/>
    <property type="match status" value="1"/>
</dbReference>
<proteinExistence type="predicted"/>
<sequence>MVVDGSQQEIGDLDFMLLDTNQYGVPVILSLVIIWNILSTKDTSSSTPVRYIIHPQGAVFVAGVLLEALNELTRAFPSHFYPSEVCQSESAGTSHSTDIAFTSFWDIFNRFSQSNITPLSVGSTTRPVLRRARISSRKRPVSISDKHQAIDSTQESSSSVRFESGSLCDCIPLNGVCTKTIFAPCCNNTVCKLSGPFSGRCKSEGQNCTKTIFSPCCANSTCQLHGLFKGVCVKCLPEKHLCLSSNECCTKLCSWFRCIMTN</sequence>
<evidence type="ECO:0000313" key="6">
    <source>
        <dbReference type="EMBL" id="VDP43202.1"/>
    </source>
</evidence>
<keyword evidence="5" id="KW-1015">Disulfide bond</keyword>
<keyword evidence="4" id="KW-0960">Knottin</keyword>
<dbReference type="InterPro" id="IPR021712">
    <property type="entry name" value="UPF0506"/>
</dbReference>
<dbReference type="GO" id="GO:0005576">
    <property type="term" value="C:extracellular region"/>
    <property type="evidence" value="ECO:0007669"/>
    <property type="project" value="UniProtKB-SubCell"/>
</dbReference>
<evidence type="ECO:0000256" key="2">
    <source>
        <dbReference type="ARBA" id="ARBA00022525"/>
    </source>
</evidence>
<dbReference type="AlphaFoldDB" id="A0A183N293"/>
<dbReference type="EMBL" id="UZAI01019152">
    <property type="protein sequence ID" value="VDP43202.1"/>
    <property type="molecule type" value="Genomic_DNA"/>
</dbReference>
<organism evidence="6 7">
    <name type="scientific">Schistosoma margrebowiei</name>
    <dbReference type="NCBI Taxonomy" id="48269"/>
    <lineage>
        <taxon>Eukaryota</taxon>
        <taxon>Metazoa</taxon>
        <taxon>Spiralia</taxon>
        <taxon>Lophotrochozoa</taxon>
        <taxon>Platyhelminthes</taxon>
        <taxon>Trematoda</taxon>
        <taxon>Digenea</taxon>
        <taxon>Strigeidida</taxon>
        <taxon>Schistosomatoidea</taxon>
        <taxon>Schistosomatidae</taxon>
        <taxon>Schistosoma</taxon>
    </lineage>
</organism>
<keyword evidence="3" id="KW-0732">Signal</keyword>
<evidence type="ECO:0000256" key="3">
    <source>
        <dbReference type="ARBA" id="ARBA00022729"/>
    </source>
</evidence>
<evidence type="ECO:0000256" key="4">
    <source>
        <dbReference type="ARBA" id="ARBA00022854"/>
    </source>
</evidence>
<keyword evidence="7" id="KW-1185">Reference proteome</keyword>
<keyword evidence="2" id="KW-0964">Secreted</keyword>
<name>A0A183N293_9TREM</name>
<reference evidence="6 7" key="1">
    <citation type="submission" date="2018-11" db="EMBL/GenBank/DDBJ databases">
        <authorList>
            <consortium name="Pathogen Informatics"/>
        </authorList>
    </citation>
    <scope>NUCLEOTIDE SEQUENCE [LARGE SCALE GENOMIC DNA]</scope>
    <source>
        <strain evidence="6 7">Zambia</strain>
    </source>
</reference>
<evidence type="ECO:0000256" key="1">
    <source>
        <dbReference type="ARBA" id="ARBA00004613"/>
    </source>
</evidence>
<evidence type="ECO:0000256" key="5">
    <source>
        <dbReference type="ARBA" id="ARBA00023157"/>
    </source>
</evidence>
<protein>
    <submittedName>
        <fullName evidence="6">Uncharacterized protein</fullName>
    </submittedName>
</protein>
<evidence type="ECO:0000313" key="7">
    <source>
        <dbReference type="Proteomes" id="UP000277204"/>
    </source>
</evidence>